<feature type="compositionally biased region" description="Basic and acidic residues" evidence="1">
    <location>
        <begin position="52"/>
        <end position="73"/>
    </location>
</feature>
<dbReference type="OrthoDB" id="1714508at2759"/>
<evidence type="ECO:0000256" key="1">
    <source>
        <dbReference type="SAM" id="MobiDB-lite"/>
    </source>
</evidence>
<dbReference type="PANTHER" id="PTHR13464:SF0">
    <property type="entry name" value="SAP30-BINDING PROTEIN"/>
    <property type="match status" value="1"/>
</dbReference>
<comment type="caution">
    <text evidence="2">The sequence shown here is derived from an EMBL/GenBank/DDBJ whole genome shotgun (WGS) entry which is preliminary data.</text>
</comment>
<dbReference type="EMBL" id="AZBU02000007">
    <property type="protein sequence ID" value="TKR70294.1"/>
    <property type="molecule type" value="Genomic_DNA"/>
</dbReference>
<dbReference type="PANTHER" id="PTHR13464">
    <property type="entry name" value="TRANSCRIPTIONAL REGULATOR PROTEIN HCNGP"/>
    <property type="match status" value="1"/>
</dbReference>
<reference evidence="2 3" key="2">
    <citation type="journal article" date="2019" name="G3 (Bethesda)">
        <title>Hybrid Assembly of the Genome of the Entomopathogenic Nematode Steinernema carpocapsae Identifies the X-Chromosome.</title>
        <authorList>
            <person name="Serra L."/>
            <person name="Macchietto M."/>
            <person name="Macias-Munoz A."/>
            <person name="McGill C.J."/>
            <person name="Rodriguez I.M."/>
            <person name="Rodriguez B."/>
            <person name="Murad R."/>
            <person name="Mortazavi A."/>
        </authorList>
    </citation>
    <scope>NUCLEOTIDE SEQUENCE [LARGE SCALE GENOMIC DNA]</scope>
    <source>
        <strain evidence="2 3">ALL</strain>
    </source>
</reference>
<proteinExistence type="predicted"/>
<dbReference type="GO" id="GO:0005634">
    <property type="term" value="C:nucleus"/>
    <property type="evidence" value="ECO:0007669"/>
    <property type="project" value="TreeGrafter"/>
</dbReference>
<feature type="region of interest" description="Disordered" evidence="1">
    <location>
        <begin position="306"/>
        <end position="329"/>
    </location>
</feature>
<feature type="compositionally biased region" description="Acidic residues" evidence="1">
    <location>
        <begin position="168"/>
        <end position="177"/>
    </location>
</feature>
<organism evidence="2 3">
    <name type="scientific">Steinernema carpocapsae</name>
    <name type="common">Entomopathogenic nematode</name>
    <dbReference type="NCBI Taxonomy" id="34508"/>
    <lineage>
        <taxon>Eukaryota</taxon>
        <taxon>Metazoa</taxon>
        <taxon>Ecdysozoa</taxon>
        <taxon>Nematoda</taxon>
        <taxon>Chromadorea</taxon>
        <taxon>Rhabditida</taxon>
        <taxon>Tylenchina</taxon>
        <taxon>Panagrolaimomorpha</taxon>
        <taxon>Strongyloidoidea</taxon>
        <taxon>Steinernematidae</taxon>
        <taxon>Steinernema</taxon>
    </lineage>
</organism>
<dbReference type="Proteomes" id="UP000298663">
    <property type="component" value="Unassembled WGS sequence"/>
</dbReference>
<keyword evidence="3" id="KW-1185">Reference proteome</keyword>
<feature type="compositionally biased region" description="Polar residues" evidence="1">
    <location>
        <begin position="184"/>
        <end position="198"/>
    </location>
</feature>
<feature type="compositionally biased region" description="Basic and acidic residues" evidence="1">
    <location>
        <begin position="154"/>
        <end position="167"/>
    </location>
</feature>
<sequence>MAQLGGLVAYGSDSDDGEVEESPPAQGVSFQISSSSSHSVASHCRFQSQSKTSKEKESFKERARRRNSEHFTDSEEDEESGGSGDQKRSRTTTASPALVHPAIKRLAIPQTTSQVSLVSYGGDEEDDFEKEDIRLSKEELVSPTRSATATAEPRPPRGHDDGDKDESPEIIEADIDNFEASKTAWKQENSSTPQSVGSTEDETLEERMERENAVRMPSPPLEACSPTLEAHFHKLFEKKFNGRVDPNRQIQERQDFKNPSIYEKVIEYCDLDEIGSNFPKCVYDPHIFDADGPEKGQGFYDRIRDKQNQADRSRPSDRKLKATSGSRKH</sequence>
<accession>A0A4U5MLH1</accession>
<feature type="compositionally biased region" description="Basic and acidic residues" evidence="1">
    <location>
        <begin position="131"/>
        <end position="140"/>
    </location>
</feature>
<protein>
    <recommendedName>
        <fullName evidence="4">HCNGP-like protein</fullName>
    </recommendedName>
</protein>
<dbReference type="AlphaFoldDB" id="A0A4U5MLH1"/>
<feature type="region of interest" description="Disordered" evidence="1">
    <location>
        <begin position="1"/>
        <end position="221"/>
    </location>
</feature>
<feature type="compositionally biased region" description="Basic and acidic residues" evidence="1">
    <location>
        <begin position="306"/>
        <end position="320"/>
    </location>
</feature>
<gene>
    <name evidence="2" type="ORF">L596_022336</name>
</gene>
<feature type="compositionally biased region" description="Low complexity" evidence="1">
    <location>
        <begin position="29"/>
        <end position="51"/>
    </location>
</feature>
<dbReference type="GO" id="GO:0006355">
    <property type="term" value="P:regulation of DNA-templated transcription"/>
    <property type="evidence" value="ECO:0007669"/>
    <property type="project" value="InterPro"/>
</dbReference>
<dbReference type="Pfam" id="PF07818">
    <property type="entry name" value="HCNGP"/>
    <property type="match status" value="1"/>
</dbReference>
<dbReference type="STRING" id="34508.A0A4U5MLH1"/>
<reference evidence="2 3" key="1">
    <citation type="journal article" date="2015" name="Genome Biol.">
        <title>Comparative genomics of Steinernema reveals deeply conserved gene regulatory networks.</title>
        <authorList>
            <person name="Dillman A.R."/>
            <person name="Macchietto M."/>
            <person name="Porter C.F."/>
            <person name="Rogers A."/>
            <person name="Williams B."/>
            <person name="Antoshechkin I."/>
            <person name="Lee M.M."/>
            <person name="Goodwin Z."/>
            <person name="Lu X."/>
            <person name="Lewis E.E."/>
            <person name="Goodrich-Blair H."/>
            <person name="Stock S.P."/>
            <person name="Adams B.J."/>
            <person name="Sternberg P.W."/>
            <person name="Mortazavi A."/>
        </authorList>
    </citation>
    <scope>NUCLEOTIDE SEQUENCE [LARGE SCALE GENOMIC DNA]</scope>
    <source>
        <strain evidence="2 3">ALL</strain>
    </source>
</reference>
<evidence type="ECO:0008006" key="4">
    <source>
        <dbReference type="Google" id="ProtNLM"/>
    </source>
</evidence>
<evidence type="ECO:0000313" key="2">
    <source>
        <dbReference type="EMBL" id="TKR70294.1"/>
    </source>
</evidence>
<dbReference type="InterPro" id="IPR012479">
    <property type="entry name" value="SAP30BP"/>
</dbReference>
<name>A0A4U5MLH1_STECR</name>
<evidence type="ECO:0000313" key="3">
    <source>
        <dbReference type="Proteomes" id="UP000298663"/>
    </source>
</evidence>